<reference evidence="3 4" key="1">
    <citation type="submission" date="2010-05" db="EMBL/GenBank/DDBJ databases">
        <title>The Genome Sequence of Thecamonas trahens ATCC 50062.</title>
        <authorList>
            <consortium name="The Broad Institute Genome Sequencing Platform"/>
            <person name="Russ C."/>
            <person name="Cuomo C."/>
            <person name="Shea T."/>
            <person name="Young S.K."/>
            <person name="Zeng Q."/>
            <person name="Koehrsen M."/>
            <person name="Haas B."/>
            <person name="Borodovsky M."/>
            <person name="Guigo R."/>
            <person name="Alvarado L."/>
            <person name="Berlin A."/>
            <person name="Bochicchio J."/>
            <person name="Borenstein D."/>
            <person name="Chapman S."/>
            <person name="Chen Z."/>
            <person name="Freedman E."/>
            <person name="Gellesch M."/>
            <person name="Goldberg J."/>
            <person name="Griggs A."/>
            <person name="Gujja S."/>
            <person name="Heilman E."/>
            <person name="Heiman D."/>
            <person name="Hepburn T."/>
            <person name="Howarth C."/>
            <person name="Jen D."/>
            <person name="Larson L."/>
            <person name="Mehta T."/>
            <person name="Park D."/>
            <person name="Pearson M."/>
            <person name="Roberts A."/>
            <person name="Saif S."/>
            <person name="Shenoy N."/>
            <person name="Sisk P."/>
            <person name="Stolte C."/>
            <person name="Sykes S."/>
            <person name="Thomson T."/>
            <person name="Walk T."/>
            <person name="White J."/>
            <person name="Yandava C."/>
            <person name="Burger G."/>
            <person name="Gray M.W."/>
            <person name="Holland P.W.H."/>
            <person name="King N."/>
            <person name="Lang F.B.F."/>
            <person name="Roger A.J."/>
            <person name="Ruiz-Trillo I."/>
            <person name="Lander E."/>
            <person name="Nusbaum C."/>
        </authorList>
    </citation>
    <scope>NUCLEOTIDE SEQUENCE [LARGE SCALE GENOMIC DNA]</scope>
    <source>
        <strain evidence="3 4">ATCC 50062</strain>
    </source>
</reference>
<feature type="compositionally biased region" description="Low complexity" evidence="2">
    <location>
        <begin position="2560"/>
        <end position="2585"/>
    </location>
</feature>
<feature type="region of interest" description="Disordered" evidence="2">
    <location>
        <begin position="2393"/>
        <end position="2412"/>
    </location>
</feature>
<evidence type="ECO:0000313" key="3">
    <source>
        <dbReference type="EMBL" id="KNC50090.1"/>
    </source>
</evidence>
<evidence type="ECO:0000313" key="4">
    <source>
        <dbReference type="Proteomes" id="UP000054408"/>
    </source>
</evidence>
<evidence type="ECO:0000256" key="1">
    <source>
        <dbReference type="SAM" id="Coils"/>
    </source>
</evidence>
<name>A0A0L0DD16_THETB</name>
<dbReference type="GeneID" id="25565173"/>
<dbReference type="Proteomes" id="UP000054408">
    <property type="component" value="Unassembled WGS sequence"/>
</dbReference>
<protein>
    <submittedName>
        <fullName evidence="3">Uncharacterized protein</fullName>
    </submittedName>
</protein>
<feature type="region of interest" description="Disordered" evidence="2">
    <location>
        <begin position="2272"/>
        <end position="2297"/>
    </location>
</feature>
<feature type="compositionally biased region" description="Low complexity" evidence="2">
    <location>
        <begin position="2278"/>
        <end position="2291"/>
    </location>
</feature>
<evidence type="ECO:0000256" key="2">
    <source>
        <dbReference type="SAM" id="MobiDB-lite"/>
    </source>
</evidence>
<keyword evidence="4" id="KW-1185">Reference proteome</keyword>
<feature type="region of interest" description="Disordered" evidence="2">
    <location>
        <begin position="2605"/>
        <end position="2638"/>
    </location>
</feature>
<dbReference type="RefSeq" id="XP_013757252.1">
    <property type="nucleotide sequence ID" value="XM_013901798.1"/>
</dbReference>
<organism evidence="3 4">
    <name type="scientific">Thecamonas trahens ATCC 50062</name>
    <dbReference type="NCBI Taxonomy" id="461836"/>
    <lineage>
        <taxon>Eukaryota</taxon>
        <taxon>Apusozoa</taxon>
        <taxon>Apusomonadida</taxon>
        <taxon>Apusomonadidae</taxon>
        <taxon>Thecamonas</taxon>
    </lineage>
</organism>
<proteinExistence type="predicted"/>
<dbReference type="EMBL" id="GL349459">
    <property type="protein sequence ID" value="KNC50090.1"/>
    <property type="molecule type" value="Genomic_DNA"/>
</dbReference>
<sequence>MAVHGVQTPSEVVKKATMALLAATKAVHAQVPNGEPLVSAAAAYARALGTKLQLKTSSYACAEAALATGVAAGLPQVIAALVAWREAHPDEAHTPAVASLAAAWAAAAADVGCVAGDLAQHTVANADLSAGLSRRPAALPPSPAASSYALLATILRALLAPDAADIGPVVRVASAGLLAEAAAVFNPDAVESWATQLDMLCGAIETYADDPASLPRPASGPPLLLHLRSWRQLASDVAAAAPTASLYSAATYFARLFNKLVAHIRDNGAVVSNLFHYQKMSASLGMPKKVVVSLVEAFAAMRTAGADVASNPTAAEWTRIRSVVTELLPLAVETITTCTRMQAALPPSPFTDVLLTLLNELWAVARVLGKALATFNAAITSPRLLSDDAWDPLLKVIVGLASAAESADAGLLAPASYTAGSAADAKAAVNSQLEVVLAAVGSLGEAIVDEVVWPICATHGAALADLVQKVTQLTLMSVRLARSVPNETGTAFLGWIRFVVSELVAVIHFAASALHESSPPAYAVWLAQMNADSTAAAAAAGSGMAAVSTDDDTALLGGGAYVIGELCAALQAAFHPALASELVLDGLPLITTAAADAASAVVTSISPYVVPAGSLVPAAVLVADSVPVASGLGASEAGGGVTPGLVACVALARVDALAAASAKLADLGSKQDVQLSTLVMLGTDAVEAATALVTLCSALGASLDPVRGRTLAALGAHGKIAASVLVRFGESATGSLPRLSKAVIEPLVSGLARHCTRVLDVLCGPSAIAPELLAQWVEGWGAPSREAVDARVAELARACTAAAAVATSDSSAVGVGSSGAGPASSRGAEAPSAPVDIDALVSGLQSAMWRGPQGVAASMGNVTPDLAEERTRLTRALDELREGNTELLRLMTEDSLVSGIVLDEVIGAPLKALVLGCMQVFLVLPNATATTAGDSHYANVAKMGVALCSAYARVFDLGSVAPSGKHLLFAAQRLEALDTLRAVHEQIRDNGRSFVADVPVIDLGAGSLANQLGGVAEALVAALDEARKTLASQPSYALTALSSVGSMLDAMAMSTSHLVRQWPRCDDEAAADKLWQNVAALGRGAGLAPSAAAPSYLGVVTVARDLLELPQFGGSGDELLVAVARLVPQLASGVEATGQLLRSAAQPVVDVAGDSRDVDVLATVVQLVVFAREVSQVLGSVFRAVALSLATHIAPAGVGSSAALEAPISSGLVGVLVASLAAWLAPSSDGGILRCRPRTGASGRSGRGDAALRSLVEMGERLGRGSPGGEVGETSSASCITSLGVETATKASFTTFCRLATGVQLAEASELAGQDACALVSAAAQVSLASLTCALVVTASRRVAVSSVGSGLTPQARVWLRGAVKIGTLGAEWCVAAGRGQLDVAGLGGAAPALALVVPAFDSLGAVKSREATLVVERLEDGLCVGFDEAKRGLVKLQGLVPAAAQAMQIRASGGGGSEMEAARHVVEPFVTGRVLAQWLGGLDAVLLRAMQRVLGLLAAASVAEAVEALTACLPPLCVLAGSVSMHVVAGSGGPQQGSLTVAKYLSGAFKALLECVHILWFVVNQGRASGRSAQSVLFSPAVLAKLGLKIHNFALALTDADGMMWLSLRSKVAAKVALQLLDVVAPPDAEFERLARLYGSGAARAASEEVLRSTSETTLAAHVRVGLVRTLNSAVPVLEAIQNAPAQVSSHAATHARHLHVTVLACFCAASGPRARGEIRDEAEDLGRELLDVGTELEMVMGRLMKVNFAISMESSREQYLLVRLLGRMARYAQDASHGLLFDGQGSSEINNSAGAIAKLCSSRMQVFGAVIARELELQAGEVLVEVRPGIGAAEDGDGRALVSHAKNIGVGVQRMVSVLDEVRQVLVAANVEMRGDIGELSRELTASGSGVVRVAAECQNSLGDEAVVTRVREALNKLVGQVNSTLAFFTLRAELRELQEVAVASLKKISSGFAGELRALLYAIGRSGAATADMLGILNAGSNQATSVIETTRQRIADVSATAKPYLLGLPSDELRDLVMRPLKVYLQSAISLFRECVAMTPANFLFHCESIKGKAHVVSVTLSALLVSIFDTEEKRQLLLERAALEQDAAKAAERERIRAELELRDKLERERLERERLERERLERERLERERLERERVMREKLEKERELAAKREAEAAAAAKAEAEARAAAAAATTVAVEAKPEPAVDDVDALLGELAGDTGDSAAKSEPEPEHAVDDVDALLGELAGDAGDSAAKSNPSPSMRSMTWMRYSPVVDGVDALLDELAGESRSEPVAATAEAQAGSEAQQKPVRKDTAQVVDDVDALLGELASDVGVGEGQRKTTDQAVEDVDALLGELAGEAGPGDNTCVSASAAAAGTPEHDDVNALLDELGGAEPDEAVEDVDALLNELGGGDGSSSVSKPQPNVGGEAEEANVDVLLGELSQARSAPEESVDDLLQDLDRRSGGRNKSVRAPTIMGMSALEALVGDIETKPGGAGRSRKSTLNALSVNELLSTLSEMETPRSTPFAAATPAESADDQEDVDSLLAELAGKLEPVTAPDEGEDEIERLLRGFSAGGDAASAGTSGSAGDSAPAAATVAGSGESSTQASSISIEALLAEMEGPPLTTGPESGSGGNDGTPASALPKHVRRKPTVRPSSVSLVELLSVLDDEQESSESRATRETAAGVGASESVAQGGGDDDDDDIDALLSALENETAQMDVTDTLLKDVDELINEAPGGLDADLINAHPEDMLEGLLGDMMGGGGAGSDGGSGHDEDAFGSVGDTMSILLAELEGIEA</sequence>
<keyword evidence="1" id="KW-0175">Coiled coil</keyword>
<feature type="region of interest" description="Disordered" evidence="2">
    <location>
        <begin position="811"/>
        <end position="831"/>
    </location>
</feature>
<accession>A0A0L0DD16</accession>
<feature type="region of interest" description="Disordered" evidence="2">
    <location>
        <begin position="2652"/>
        <end position="2688"/>
    </location>
</feature>
<feature type="region of interest" description="Disordered" evidence="2">
    <location>
        <begin position="2499"/>
        <end position="2524"/>
    </location>
</feature>
<feature type="region of interest" description="Disordered" evidence="2">
    <location>
        <begin position="2560"/>
        <end position="2592"/>
    </location>
</feature>
<gene>
    <name evidence="3" type="ORF">AMSG_05859</name>
</gene>
<feature type="coiled-coil region" evidence="1">
    <location>
        <begin position="2078"/>
        <end position="2163"/>
    </location>
</feature>